<name>A0ABU1YW34_ROSSA</name>
<dbReference type="InterPro" id="IPR011990">
    <property type="entry name" value="TPR-like_helical_dom_sf"/>
</dbReference>
<sequence length="515" mass="56349">MTMRLRLRVTTLLLLPAMFGATASAAAADWLRAESKHFRMLSSTSAAVATQKLRDLEQVHEAMLAALGVKETLVRPPFPIVLSDDPGIIGQAVPHLAGRDFAGVFLAGADGSEAFAVNYPWHQKFSGSVLFHEYAHRVQAQYARGAYPAWFVEGFAEFFGSTRLSNDGVEVGAANNGAAILLDRSWLSPEQILKPGFHATGDKAVDDRYFNLFYAQSWLLTHYVLKDRGRTQRFDDYFRRVAAGEDALAVFEPATGIALNRLNGELRRYMENLYASLYPASAPAEVRITPMTREQGDSEFDALVIAGRPEAAYGKAVLQRLRERVTKAGGGRAPDTMRWALAYAEVRYGDPDRALEILAPWAPLDGAPFEANRLLGWAWLAVAESASGAERDQATDQARAFLMAAYKQRRNDAPTMYQLARVLYHKGPSDSLSKLADGANVLEPQVPDYAYLAVTVHLESGNRDKALRGLQSLASNPHGGEGTERARAALQALQSNQDAPTVLALLNGTKKPTTP</sequence>
<accession>A0ABU1YW34</accession>
<dbReference type="RefSeq" id="WP_310271534.1">
    <property type="nucleotide sequence ID" value="NZ_JAVDXU010000005.1"/>
</dbReference>
<keyword evidence="3" id="KW-1185">Reference proteome</keyword>
<evidence type="ECO:0000256" key="1">
    <source>
        <dbReference type="SAM" id="SignalP"/>
    </source>
</evidence>
<evidence type="ECO:0000313" key="2">
    <source>
        <dbReference type="EMBL" id="MDR7272421.1"/>
    </source>
</evidence>
<reference evidence="2 3" key="1">
    <citation type="submission" date="2023-07" db="EMBL/GenBank/DDBJ databases">
        <title>Sorghum-associated microbial communities from plants grown in Nebraska, USA.</title>
        <authorList>
            <person name="Schachtman D."/>
        </authorList>
    </citation>
    <scope>NUCLEOTIDE SEQUENCE [LARGE SCALE GENOMIC DNA]</scope>
    <source>
        <strain evidence="2 3">BE314</strain>
    </source>
</reference>
<dbReference type="Proteomes" id="UP001180453">
    <property type="component" value="Unassembled WGS sequence"/>
</dbReference>
<keyword evidence="1" id="KW-0732">Signal</keyword>
<dbReference type="Gene3D" id="1.25.40.10">
    <property type="entry name" value="Tetratricopeptide repeat domain"/>
    <property type="match status" value="1"/>
</dbReference>
<comment type="caution">
    <text evidence="2">The sequence shown here is derived from an EMBL/GenBank/DDBJ whole genome shotgun (WGS) entry which is preliminary data.</text>
</comment>
<gene>
    <name evidence="2" type="ORF">J2X20_005104</name>
</gene>
<evidence type="ECO:0000313" key="3">
    <source>
        <dbReference type="Proteomes" id="UP001180453"/>
    </source>
</evidence>
<protein>
    <submittedName>
        <fullName evidence="2">Tetratricopeptide (TPR) repeat protein</fullName>
    </submittedName>
</protein>
<dbReference type="SUPFAM" id="SSF48452">
    <property type="entry name" value="TPR-like"/>
    <property type="match status" value="1"/>
</dbReference>
<organism evidence="2 3">
    <name type="scientific">Roseateles saccharophilus</name>
    <name type="common">Pseudomonas saccharophila</name>
    <dbReference type="NCBI Taxonomy" id="304"/>
    <lineage>
        <taxon>Bacteria</taxon>
        <taxon>Pseudomonadati</taxon>
        <taxon>Pseudomonadota</taxon>
        <taxon>Betaproteobacteria</taxon>
        <taxon>Burkholderiales</taxon>
        <taxon>Sphaerotilaceae</taxon>
        <taxon>Roseateles</taxon>
    </lineage>
</organism>
<proteinExistence type="predicted"/>
<feature type="signal peptide" evidence="1">
    <location>
        <begin position="1"/>
        <end position="27"/>
    </location>
</feature>
<feature type="chain" id="PRO_5046667402" evidence="1">
    <location>
        <begin position="28"/>
        <end position="515"/>
    </location>
</feature>
<dbReference type="EMBL" id="JAVDXU010000005">
    <property type="protein sequence ID" value="MDR7272421.1"/>
    <property type="molecule type" value="Genomic_DNA"/>
</dbReference>